<dbReference type="EMBL" id="CAJHUC010000672">
    <property type="protein sequence ID" value="CAD7697540.1"/>
    <property type="molecule type" value="Genomic_DNA"/>
</dbReference>
<dbReference type="AlphaFoldDB" id="A0A8S1IQU8"/>
<comment type="caution">
    <text evidence="1">The sequence shown here is derived from an EMBL/GenBank/DDBJ whole genome shotgun (WGS) entry which is preliminary data.</text>
</comment>
<accession>A0A8S1IQU8</accession>
<organism evidence="1 2">
    <name type="scientific">Ostreobium quekettii</name>
    <dbReference type="NCBI Taxonomy" id="121088"/>
    <lineage>
        <taxon>Eukaryota</taxon>
        <taxon>Viridiplantae</taxon>
        <taxon>Chlorophyta</taxon>
        <taxon>core chlorophytes</taxon>
        <taxon>Ulvophyceae</taxon>
        <taxon>TCBD clade</taxon>
        <taxon>Bryopsidales</taxon>
        <taxon>Ostreobineae</taxon>
        <taxon>Ostreobiaceae</taxon>
        <taxon>Ostreobium</taxon>
    </lineage>
</organism>
<protein>
    <submittedName>
        <fullName evidence="1">Uncharacterized protein</fullName>
    </submittedName>
</protein>
<dbReference type="Proteomes" id="UP000708148">
    <property type="component" value="Unassembled WGS sequence"/>
</dbReference>
<evidence type="ECO:0000313" key="1">
    <source>
        <dbReference type="EMBL" id="CAD7697540.1"/>
    </source>
</evidence>
<sequence length="131" mass="14738">MWQNLRSCHVCCELPVSLDFSMLDLLVGVVVWEPGEGRSMRVLAGSAKSWQAVVVCHHMRMHTNHAESSWVWHLAPREGVWNKRLSTERARLQRADGAWDRKGGGINSLGGHQVLPVLLIFDRPICNIGFA</sequence>
<name>A0A8S1IQU8_9CHLO</name>
<gene>
    <name evidence="1" type="ORF">OSTQU699_LOCUS2901</name>
</gene>
<keyword evidence="2" id="KW-1185">Reference proteome</keyword>
<evidence type="ECO:0000313" key="2">
    <source>
        <dbReference type="Proteomes" id="UP000708148"/>
    </source>
</evidence>
<proteinExistence type="predicted"/>
<reference evidence="1" key="1">
    <citation type="submission" date="2020-12" db="EMBL/GenBank/DDBJ databases">
        <authorList>
            <person name="Iha C."/>
        </authorList>
    </citation>
    <scope>NUCLEOTIDE SEQUENCE</scope>
</reference>